<dbReference type="EMBL" id="VNIM01000010">
    <property type="protein sequence ID" value="TVV76474.1"/>
    <property type="molecule type" value="Genomic_DNA"/>
</dbReference>
<dbReference type="OrthoDB" id="9798237at2"/>
<name>A0A558RAT0_9SPHN</name>
<dbReference type="RefSeq" id="WP_145148542.1">
    <property type="nucleotide sequence ID" value="NZ_VNIM01000010.1"/>
</dbReference>
<dbReference type="PANTHER" id="PTHR30007:SF0">
    <property type="entry name" value="TRANSPOSASE"/>
    <property type="match status" value="1"/>
</dbReference>
<proteinExistence type="predicted"/>
<evidence type="ECO:0000313" key="4">
    <source>
        <dbReference type="Proteomes" id="UP000318681"/>
    </source>
</evidence>
<accession>A0A558RAT0</accession>
<comment type="caution">
    <text evidence="3">The sequence shown here is derived from an EMBL/GenBank/DDBJ whole genome shotgun (WGS) entry which is preliminary data.</text>
</comment>
<evidence type="ECO:0000313" key="3">
    <source>
        <dbReference type="EMBL" id="TVV76474.1"/>
    </source>
</evidence>
<feature type="domain" description="Insertion element IS402-like" evidence="2">
    <location>
        <begin position="16"/>
        <end position="89"/>
    </location>
</feature>
<keyword evidence="4" id="KW-1185">Reference proteome</keyword>
<dbReference type="AlphaFoldDB" id="A0A558RAT0"/>
<dbReference type="NCBIfam" id="NF033580">
    <property type="entry name" value="transpos_IS5_3"/>
    <property type="match status" value="1"/>
</dbReference>
<sequence>MPKRKPQARRRYDTDLTDIQWELIAPLIPDARAGGRPRKATSRELVEAILYFLRAGAAWRLLPHDLPPWQTVYYYLRRWQAEGVWQHVHHALVLADRERCGREASPSAAILDSQSVRTADQKGAKRAMTRARRSLDASATS</sequence>
<dbReference type="InterPro" id="IPR025161">
    <property type="entry name" value="IS402-like_dom"/>
</dbReference>
<gene>
    <name evidence="3" type="ORF">FOY91_04450</name>
</gene>
<evidence type="ECO:0000259" key="2">
    <source>
        <dbReference type="Pfam" id="PF13340"/>
    </source>
</evidence>
<feature type="region of interest" description="Disordered" evidence="1">
    <location>
        <begin position="111"/>
        <end position="141"/>
    </location>
</feature>
<evidence type="ECO:0000256" key="1">
    <source>
        <dbReference type="SAM" id="MobiDB-lite"/>
    </source>
</evidence>
<dbReference type="Pfam" id="PF13340">
    <property type="entry name" value="DUF4096"/>
    <property type="match status" value="1"/>
</dbReference>
<reference evidence="3 4" key="1">
    <citation type="submission" date="2019-07" db="EMBL/GenBank/DDBJ databases">
        <title>Sphingomonas solaris sp. nov., isolated from a solar panel from Boston, Massachusetts.</title>
        <authorList>
            <person name="Tanner K."/>
            <person name="Pascual J."/>
            <person name="Mancuso C."/>
            <person name="Pereto J."/>
            <person name="Khalil A."/>
            <person name="Vilanova C."/>
        </authorList>
    </citation>
    <scope>NUCLEOTIDE SEQUENCE [LARGE SCALE GENOMIC DNA]</scope>
    <source>
        <strain evidence="3 4">R4DWN</strain>
    </source>
</reference>
<protein>
    <submittedName>
        <fullName evidence="3">IS5 family transposase</fullName>
    </submittedName>
</protein>
<dbReference type="Proteomes" id="UP000318681">
    <property type="component" value="Unassembled WGS sequence"/>
</dbReference>
<dbReference type="PANTHER" id="PTHR30007">
    <property type="entry name" value="PHP DOMAIN PROTEIN"/>
    <property type="match status" value="1"/>
</dbReference>
<organism evidence="3 4">
    <name type="scientific">Alterirhizorhabdus solaris</name>
    <dbReference type="NCBI Taxonomy" id="2529389"/>
    <lineage>
        <taxon>Bacteria</taxon>
        <taxon>Pseudomonadati</taxon>
        <taxon>Pseudomonadota</taxon>
        <taxon>Alphaproteobacteria</taxon>
        <taxon>Sphingomonadales</taxon>
        <taxon>Rhizorhabdaceae</taxon>
        <taxon>Alterirhizorhabdus</taxon>
    </lineage>
</organism>